<feature type="coiled-coil region" evidence="1">
    <location>
        <begin position="929"/>
        <end position="1044"/>
    </location>
</feature>
<gene>
    <name evidence="4" type="primary">Hypp1376</name>
    <name evidence="4" type="ORF">BLAG_LOCUS13927</name>
</gene>
<feature type="region of interest" description="Disordered" evidence="2">
    <location>
        <begin position="1274"/>
        <end position="1362"/>
    </location>
</feature>
<evidence type="ECO:0000313" key="5">
    <source>
        <dbReference type="Proteomes" id="UP000838412"/>
    </source>
</evidence>
<keyword evidence="1" id="KW-0175">Coiled coil</keyword>
<proteinExistence type="predicted"/>
<feature type="compositionally biased region" description="Acidic residues" evidence="2">
    <location>
        <begin position="223"/>
        <end position="238"/>
    </location>
</feature>
<feature type="compositionally biased region" description="Polar residues" evidence="2">
    <location>
        <begin position="50"/>
        <end position="62"/>
    </location>
</feature>
<feature type="region of interest" description="Disordered" evidence="2">
    <location>
        <begin position="667"/>
        <end position="686"/>
    </location>
</feature>
<feature type="region of interest" description="Disordered" evidence="2">
    <location>
        <begin position="295"/>
        <end position="324"/>
    </location>
</feature>
<sequence>MSFVARRTPVDGSLKKDSSLGRNSPVSPDAHFARRNSPLNLDPHFARRTSPVSQHLTGSTSPVKGPRKMSRKKTSGPPGGKSIKTRGLGPSGASPSRMALAGASPSRMTMSGHGAPPSRIALAGASPSRMALDGPSPSRMALGGPSFSRTNLGTDLLGMAAARFKAGLGGKSTLQRRHLGSRVNLLGDKGGGQCLDCGSGNISSTKMRPPPKRTYKTMATLGEDSDGGEEGSDKESDEPPFIFTVSSSVRDTIDKVARARIYREQSDIANKLHAIHKRVKTVYRQWDVKEDIHPTESEKQLVQDISNRPPNYMSKEKRERQKKKKQTLKAIDEFIKHSATQRKTLAETSDWLHSSEGLLDEFDDEVKMQCLHRFVTFVVSGDPAQKERMMNQIHRRIVMAILTAQNCAQKLQRLGESIFSDTGVPGGEVGRQSSAPRTKRAPTGQQRVLQEGEVLDEETILADPENWRAAANQVRKVLNDATKMSRTNKARNEVRDAIKQFDFIAAAVDRRADELRERDSQIVDLNAEIDRLNNTKDRMTEEYNSLKKRCAQFKQLGDKLGLKVKETEDRVKLAETKADEAAKSLSAAQAENTRLTQQLEKQKQTGAMLESIRAEESKKPSGPSSSTLILMDKQAQQAGQLRETVDQLRAALDQKDTELARLKEQAEISSRMPGGAPPRPDSRNAGVQADTMEKFDQKEEAYKLQIESLQEQVFRLQEELSEVRRELQMKDELLQMQEQDAQEPDIDTSELREVVTTPGGTRHVVAPRKTGGGHREQASKKANQAAAAKQMVSLVKAQYEAEIRKLKSHMKMEKTRFDAGLRKIRLEQGRDFGDVERESRHIVYTINRFKDAIVQILQKEDLPEQALEVKQIPDLSLGQAAQRSMRGLITQLAKDAVEMLVSLEFKLAKAMMNKRLKIKEAATDKTLVAKDLEAQAAHAQRLKREVMTQEARVKLARDQLEGAEKELAMSKMSQGEKYHSLLGRYREMSSAQETLTEQLQKKQQLFEEELKMKDSRVQLLTDVRQELEKQLEQQKRITREMQDRAWVNKDTAEKSLFRNIHQQSAALGEMEKLFTDQTVAEDIRFLMVDVMRMTRRLPELRLKHLCERYIAYCRFQEEKARLKRQAAAATSELRKDVEEFLEGMEERLQTSHNRWLVKKAELERERQALFNQMVGLYQDVAWAVWLTGGQRTGAYTPLLPFRMLRSCTPGGTRRRRKEGVFIQPIGNDDVLIGRNMVITSLDDDDQYWRTSSAGPTPMGAMVTTPAMLSMDVNQSRDGAKKTFRHHFPRTHTKGKEDGDSASSLSVAEGRLSRFRAKGPSSQRSQLKRHPVLPPVATLYPSSSPDTPEWMEYPLPLHQQNHA</sequence>
<feature type="domain" description="FAM186A/B N-terminal" evidence="3">
    <location>
        <begin position="246"/>
        <end position="491"/>
    </location>
</feature>
<dbReference type="OrthoDB" id="10056516at2759"/>
<protein>
    <submittedName>
        <fullName evidence="4">Hypp1376 protein</fullName>
    </submittedName>
</protein>
<reference evidence="4" key="1">
    <citation type="submission" date="2022-01" db="EMBL/GenBank/DDBJ databases">
        <authorList>
            <person name="Braso-Vives M."/>
        </authorList>
    </citation>
    <scope>NUCLEOTIDE SEQUENCE</scope>
</reference>
<evidence type="ECO:0000256" key="1">
    <source>
        <dbReference type="SAM" id="Coils"/>
    </source>
</evidence>
<dbReference type="Pfam" id="PF20870">
    <property type="entry name" value="FAM186A-B_N"/>
    <property type="match status" value="1"/>
</dbReference>
<feature type="compositionally biased region" description="Polar residues" evidence="2">
    <location>
        <begin position="586"/>
        <end position="599"/>
    </location>
</feature>
<evidence type="ECO:0000313" key="4">
    <source>
        <dbReference type="EMBL" id="CAH1254571.1"/>
    </source>
</evidence>
<accession>A0A8J9ZJ39</accession>
<dbReference type="InterPro" id="IPR049144">
    <property type="entry name" value="FAM186A_B_N"/>
</dbReference>
<feature type="region of interest" description="Disordered" evidence="2">
    <location>
        <begin position="219"/>
        <end position="241"/>
    </location>
</feature>
<feature type="coiled-coil region" evidence="1">
    <location>
        <begin position="1119"/>
        <end position="1179"/>
    </location>
</feature>
<dbReference type="EMBL" id="OV696687">
    <property type="protein sequence ID" value="CAH1254571.1"/>
    <property type="molecule type" value="Genomic_DNA"/>
</dbReference>
<dbReference type="Proteomes" id="UP000838412">
    <property type="component" value="Chromosome 2"/>
</dbReference>
<name>A0A8J9ZJ39_BRALA</name>
<organism evidence="4 5">
    <name type="scientific">Branchiostoma lanceolatum</name>
    <name type="common">Common lancelet</name>
    <name type="synonym">Amphioxus lanceolatum</name>
    <dbReference type="NCBI Taxonomy" id="7740"/>
    <lineage>
        <taxon>Eukaryota</taxon>
        <taxon>Metazoa</taxon>
        <taxon>Chordata</taxon>
        <taxon>Cephalochordata</taxon>
        <taxon>Leptocardii</taxon>
        <taxon>Amphioxiformes</taxon>
        <taxon>Branchiostomatidae</taxon>
        <taxon>Branchiostoma</taxon>
    </lineage>
</organism>
<feature type="compositionally biased region" description="Basic residues" evidence="2">
    <location>
        <begin position="65"/>
        <end position="74"/>
    </location>
</feature>
<feature type="region of interest" description="Disordered" evidence="2">
    <location>
        <begin position="584"/>
        <end position="626"/>
    </location>
</feature>
<keyword evidence="5" id="KW-1185">Reference proteome</keyword>
<feature type="region of interest" description="Disordered" evidence="2">
    <location>
        <begin position="422"/>
        <end position="445"/>
    </location>
</feature>
<feature type="region of interest" description="Disordered" evidence="2">
    <location>
        <begin position="1"/>
        <end position="121"/>
    </location>
</feature>
<feature type="compositionally biased region" description="Basic residues" evidence="2">
    <location>
        <begin position="1281"/>
        <end position="1292"/>
    </location>
</feature>
<evidence type="ECO:0000259" key="3">
    <source>
        <dbReference type="Pfam" id="PF20870"/>
    </source>
</evidence>
<evidence type="ECO:0000256" key="2">
    <source>
        <dbReference type="SAM" id="MobiDB-lite"/>
    </source>
</evidence>